<dbReference type="InterPro" id="IPR057562">
    <property type="entry name" value="Tli3-like_dom"/>
</dbReference>
<evidence type="ECO:0000313" key="3">
    <source>
        <dbReference type="EMBL" id="MFG6075229.1"/>
    </source>
</evidence>
<keyword evidence="1" id="KW-0812">Transmembrane</keyword>
<feature type="domain" description="Tli3-like" evidence="2">
    <location>
        <begin position="63"/>
        <end position="152"/>
    </location>
</feature>
<proteinExistence type="predicted"/>
<protein>
    <recommendedName>
        <fullName evidence="2">Tli3-like domain-containing protein</fullName>
    </recommendedName>
</protein>
<name>A0ABW7CGA1_9GAMM</name>
<comment type="caution">
    <text evidence="3">The sequence shown here is derived from an EMBL/GenBank/DDBJ whole genome shotgun (WGS) entry which is preliminary data.</text>
</comment>
<dbReference type="RefSeq" id="WP_394148289.1">
    <property type="nucleotide sequence ID" value="NZ_JBGCUC010000002.1"/>
</dbReference>
<keyword evidence="4" id="KW-1185">Reference proteome</keyword>
<evidence type="ECO:0000313" key="4">
    <source>
        <dbReference type="Proteomes" id="UP001605250"/>
    </source>
</evidence>
<reference evidence="3 4" key="1">
    <citation type="submission" date="2024-07" db="EMBL/GenBank/DDBJ databases">
        <title>Novel bacterial strain Erwinia sp. OPT-41 promoting growth of various crops.</title>
        <authorList>
            <person name="Egorshina A."/>
            <person name="Lukyantsev M.A."/>
            <person name="Golubev S.N."/>
            <person name="Muratova A.Y."/>
            <person name="Bulygina E.A."/>
        </authorList>
    </citation>
    <scope>NUCLEOTIDE SEQUENCE [LARGE SCALE GENOMIC DNA]</scope>
    <source>
        <strain evidence="3 4">OPT-41</strain>
    </source>
</reference>
<organism evidence="3 4">
    <name type="scientific">Erwinia plantamica</name>
    <dbReference type="NCBI Taxonomy" id="3237104"/>
    <lineage>
        <taxon>Bacteria</taxon>
        <taxon>Pseudomonadati</taxon>
        <taxon>Pseudomonadota</taxon>
        <taxon>Gammaproteobacteria</taxon>
        <taxon>Enterobacterales</taxon>
        <taxon>Erwiniaceae</taxon>
        <taxon>Erwinia</taxon>
    </lineage>
</organism>
<keyword evidence="1" id="KW-0472">Membrane</keyword>
<sequence>MSDKNEDTVSTGLKLALVAVLLLVVVVAGGFILLPMLQTVGGSFGYGYPGASGGRAIRDVEIDVEPQVVYRIDDHRFFTFEKYLDCNSGGFVYYNDTNKKIKIFAGIEGHDKEPQDEVSVMQENNVLSFKGKFIYAASDNVIAYPDRNVDYKYGGATHFIMSGSVDGKINLFGWGEIIPSYNIFITDGAIFAQKSSSSNLIRKLTRADEKGSETEWIELSSLKLNKLSQDDHFHCNNNIKPKRVRYIKN</sequence>
<dbReference type="Proteomes" id="UP001605250">
    <property type="component" value="Unassembled WGS sequence"/>
</dbReference>
<gene>
    <name evidence="3" type="ORF">AB3U87_02500</name>
</gene>
<accession>A0ABW7CGA1</accession>
<feature type="transmembrane region" description="Helical" evidence="1">
    <location>
        <begin position="12"/>
        <end position="34"/>
    </location>
</feature>
<evidence type="ECO:0000259" key="2">
    <source>
        <dbReference type="Pfam" id="PF24316"/>
    </source>
</evidence>
<keyword evidence="1" id="KW-1133">Transmembrane helix</keyword>
<evidence type="ECO:0000256" key="1">
    <source>
        <dbReference type="SAM" id="Phobius"/>
    </source>
</evidence>
<dbReference type="EMBL" id="JBGCUC010000002">
    <property type="protein sequence ID" value="MFG6075229.1"/>
    <property type="molecule type" value="Genomic_DNA"/>
</dbReference>
<dbReference type="Pfam" id="PF24316">
    <property type="entry name" value="Tli3"/>
    <property type="match status" value="1"/>
</dbReference>